<feature type="compositionally biased region" description="Basic residues" evidence="1">
    <location>
        <begin position="988"/>
        <end position="997"/>
    </location>
</feature>
<dbReference type="PANTHER" id="PTHR39147">
    <property type="entry name" value="PROTEIN SPT21"/>
    <property type="match status" value="1"/>
</dbReference>
<feature type="region of interest" description="Disordered" evidence="1">
    <location>
        <begin position="277"/>
        <end position="489"/>
    </location>
</feature>
<feature type="domain" description="Ams2/SPT21 N-terminal" evidence="2">
    <location>
        <begin position="32"/>
        <end position="172"/>
    </location>
</feature>
<feature type="compositionally biased region" description="Polar residues" evidence="1">
    <location>
        <begin position="583"/>
        <end position="603"/>
    </location>
</feature>
<feature type="compositionally biased region" description="Low complexity" evidence="1">
    <location>
        <begin position="425"/>
        <end position="439"/>
    </location>
</feature>
<dbReference type="GO" id="GO:0030466">
    <property type="term" value="P:silent mating-type cassette heterochromatin formation"/>
    <property type="evidence" value="ECO:0007669"/>
    <property type="project" value="TreeGrafter"/>
</dbReference>
<feature type="region of interest" description="Disordered" evidence="1">
    <location>
        <begin position="1086"/>
        <end position="1136"/>
    </location>
</feature>
<feature type="region of interest" description="Disordered" evidence="1">
    <location>
        <begin position="754"/>
        <end position="1006"/>
    </location>
</feature>
<feature type="compositionally biased region" description="Basic residues" evidence="1">
    <location>
        <begin position="294"/>
        <end position="311"/>
    </location>
</feature>
<gene>
    <name evidence="3" type="ORF">OHK93_008622</name>
</gene>
<accession>A0AA43TVF7</accession>
<dbReference type="Proteomes" id="UP001161017">
    <property type="component" value="Unassembled WGS sequence"/>
</dbReference>
<dbReference type="InterPro" id="IPR013088">
    <property type="entry name" value="Znf_NHR/GATA"/>
</dbReference>
<sequence length="1136" mass="122915">MPEHGRALRPSASSPIPGPRPSSQPAPVQDPSVRVMRLKVLYTFDEDKTNCLARWPHPLNIRTAFLNPETQIGVIELKTCVQAIAAASPEIVAGLGQDYTVYAYDYSEYETPLVGQGMLSWALASASPTPAAPAERSLTMVTGRVSRNVLGLFSGGGGPQETLEVKLRLVPVPTSRQSEYLESMRKYRDVSQMIPPGFDAQVWTTFLHQNPGFMQQAMQQAMHSRSQSPTVNLNQAGHFGIEHVQRLLSGEAAQSNQTRQPLSRANSSTNVEAMQRLPRLPSPASSIASAAAAPKKRGRKPGPKPKAAKTLKKVEPALDSTDPGYGTGDDGLEEGSSRKRARVMQAEWDGRQDFGKQQDSLRVAASTAASVRIHQPTAVRPGQNAHLSLENQPRAPTPIADLSQKQSRPRLPVSKSNLGRHSMLSEISSAEPRRAASASDKAPEWSPEKSQVESSPLDIASSPPIFPGNSTTQSSPRLPEFPRTFDDSGFMSAAFDDLFDDEELRPLDDDDYAAAAQYSKRPDIPACSGGVHGLAQDGSFPPNAQVQPSQQAPEEPQQHSSLELESHNIQGPCTSVDPFSPINAHNSARPSGLTRSQTWSGNDPQHPASDGPPAQLSQEHTSRPSSRGRARRQSDTGGHTGVKRRAAIQSRLANSMAAGEIPPFCDHCGAIETATWRKAWSKVHSGTPEHVHLSEDEGAILAWQTLQTDSNGVICLYRIIKKTLLKHDEGFTEMLLCNPCGMYLFTKKCMRPKDMWNRSQKGPDDKGKRKPNGRGRKSISDGPSSDAGASKGGPAEEPSSPSEAPKQSEAVEHEPQLPVLKRRSTSDAEARLPRTGPGLDEAATAAALERAIKSSPHKFAGTRKSPIEVPDLTPQPTRRVLFPSPSRSERGQSMSKANSLADAAKGDVKMTTPQASNNVTPSSSNKENKPPTAHDDIDRFFNEDGYAPNECHNSSSPSKSRLPCIIKTPTRSSTRRYPGGSVSGSKSILRRTPKKSPMKGAGPLTDLTPFTAHLNQLLSEANDMSPGMDRIDFAALPSLRNTPSASRFMDFDFGQFDSQDLISTDVPMPSSPPMWGSHTFAEAVGGGRENPWDEDGIPRTITSPAASQKSEKDDYDGECIGEADKEDLEQRGVIPV</sequence>
<dbReference type="GO" id="GO:0000183">
    <property type="term" value="P:rDNA heterochromatin formation"/>
    <property type="evidence" value="ECO:0007669"/>
    <property type="project" value="TreeGrafter"/>
</dbReference>
<protein>
    <recommendedName>
        <fullName evidence="2">Ams2/SPT21 N-terminal domain-containing protein</fullName>
    </recommendedName>
</protein>
<feature type="compositionally biased region" description="Polar residues" evidence="1">
    <location>
        <begin position="911"/>
        <end position="925"/>
    </location>
</feature>
<organism evidence="3 4">
    <name type="scientific">Ramalina farinacea</name>
    <dbReference type="NCBI Taxonomy" id="258253"/>
    <lineage>
        <taxon>Eukaryota</taxon>
        <taxon>Fungi</taxon>
        <taxon>Dikarya</taxon>
        <taxon>Ascomycota</taxon>
        <taxon>Pezizomycotina</taxon>
        <taxon>Lecanoromycetes</taxon>
        <taxon>OSLEUM clade</taxon>
        <taxon>Lecanoromycetidae</taxon>
        <taxon>Lecanorales</taxon>
        <taxon>Lecanorineae</taxon>
        <taxon>Ramalinaceae</taxon>
        <taxon>Ramalina</taxon>
    </lineage>
</organism>
<proteinExistence type="predicted"/>
<evidence type="ECO:0000256" key="1">
    <source>
        <dbReference type="SAM" id="MobiDB-lite"/>
    </source>
</evidence>
<feature type="compositionally biased region" description="Low complexity" evidence="1">
    <location>
        <begin position="795"/>
        <end position="808"/>
    </location>
</feature>
<feature type="compositionally biased region" description="Basic and acidic residues" evidence="1">
    <location>
        <begin position="754"/>
        <end position="767"/>
    </location>
</feature>
<feature type="compositionally biased region" description="Acidic residues" evidence="1">
    <location>
        <begin position="1113"/>
        <end position="1127"/>
    </location>
</feature>
<feature type="region of interest" description="Disordered" evidence="1">
    <location>
        <begin position="252"/>
        <end position="271"/>
    </location>
</feature>
<comment type="caution">
    <text evidence="3">The sequence shown here is derived from an EMBL/GenBank/DDBJ whole genome shotgun (WGS) entry which is preliminary data.</text>
</comment>
<dbReference type="GO" id="GO:0008270">
    <property type="term" value="F:zinc ion binding"/>
    <property type="evidence" value="ECO:0007669"/>
    <property type="project" value="InterPro"/>
</dbReference>
<dbReference type="GO" id="GO:0006357">
    <property type="term" value="P:regulation of transcription by RNA polymerase II"/>
    <property type="evidence" value="ECO:0007669"/>
    <property type="project" value="TreeGrafter"/>
</dbReference>
<evidence type="ECO:0000313" key="3">
    <source>
        <dbReference type="EMBL" id="MDI1489344.1"/>
    </source>
</evidence>
<dbReference type="InterPro" id="IPR042403">
    <property type="entry name" value="Spt21/Ams2"/>
</dbReference>
<feature type="region of interest" description="Disordered" evidence="1">
    <location>
        <begin position="1"/>
        <end position="29"/>
    </location>
</feature>
<dbReference type="InterPro" id="IPR057725">
    <property type="entry name" value="Ams2-SPT21_N"/>
</dbReference>
<dbReference type="SUPFAM" id="SSF57716">
    <property type="entry name" value="Glucocorticoid receptor-like (DNA-binding domain)"/>
    <property type="match status" value="1"/>
</dbReference>
<feature type="compositionally biased region" description="Polar residues" evidence="1">
    <location>
        <begin position="615"/>
        <end position="625"/>
    </location>
</feature>
<dbReference type="Gene3D" id="3.30.50.10">
    <property type="entry name" value="Erythroid Transcription Factor GATA-1, subunit A"/>
    <property type="match status" value="1"/>
</dbReference>
<feature type="compositionally biased region" description="Basic and acidic residues" evidence="1">
    <location>
        <begin position="441"/>
        <end position="451"/>
    </location>
</feature>
<evidence type="ECO:0000313" key="4">
    <source>
        <dbReference type="Proteomes" id="UP001161017"/>
    </source>
</evidence>
<feature type="compositionally biased region" description="Low complexity" evidence="1">
    <location>
        <begin position="277"/>
        <end position="293"/>
    </location>
</feature>
<name>A0AA43TVF7_9LECA</name>
<feature type="compositionally biased region" description="Basic and acidic residues" evidence="1">
    <location>
        <begin position="926"/>
        <end position="942"/>
    </location>
</feature>
<reference evidence="3" key="1">
    <citation type="journal article" date="2023" name="Genome Biol. Evol.">
        <title>First Whole Genome Sequence and Flow Cytometry Genome Size Data for the Lichen-Forming Fungus Ramalina farinacea (Ascomycota).</title>
        <authorList>
            <person name="Llewellyn T."/>
            <person name="Mian S."/>
            <person name="Hill R."/>
            <person name="Leitch I.J."/>
            <person name="Gaya E."/>
        </authorList>
    </citation>
    <scope>NUCLEOTIDE SEQUENCE</scope>
    <source>
        <strain evidence="3">LIQ254RAFAR</strain>
    </source>
</reference>
<dbReference type="Pfam" id="PF25823">
    <property type="entry name" value="Ams2-SPT21_N"/>
    <property type="match status" value="1"/>
</dbReference>
<evidence type="ECO:0000259" key="2">
    <source>
        <dbReference type="Pfam" id="PF25823"/>
    </source>
</evidence>
<feature type="compositionally biased region" description="Basic residues" evidence="1">
    <location>
        <begin position="768"/>
        <end position="777"/>
    </location>
</feature>
<feature type="compositionally biased region" description="Low complexity" evidence="1">
    <location>
        <begin position="544"/>
        <end position="561"/>
    </location>
</feature>
<dbReference type="PANTHER" id="PTHR39147:SF1">
    <property type="entry name" value="PROTEIN SPT21"/>
    <property type="match status" value="1"/>
</dbReference>
<dbReference type="EMBL" id="JAPUFD010000009">
    <property type="protein sequence ID" value="MDI1489344.1"/>
    <property type="molecule type" value="Genomic_DNA"/>
</dbReference>
<dbReference type="AlphaFoldDB" id="A0AA43TVF7"/>
<keyword evidence="4" id="KW-1185">Reference proteome</keyword>
<feature type="region of interest" description="Disordered" evidence="1">
    <location>
        <begin position="520"/>
        <end position="644"/>
    </location>
</feature>